<keyword evidence="1" id="KW-1133">Transmembrane helix</keyword>
<dbReference type="AlphaFoldDB" id="A0A8T3B8K7"/>
<dbReference type="EMBL" id="JAGYWB010000011">
    <property type="protein sequence ID" value="KAI0504933.1"/>
    <property type="molecule type" value="Genomic_DNA"/>
</dbReference>
<evidence type="ECO:0000256" key="1">
    <source>
        <dbReference type="SAM" id="Phobius"/>
    </source>
</evidence>
<dbReference type="SMR" id="A0A8T3B8K7"/>
<protein>
    <submittedName>
        <fullName evidence="2">Uncharacterized protein</fullName>
    </submittedName>
</protein>
<keyword evidence="1" id="KW-0472">Membrane</keyword>
<feature type="transmembrane region" description="Helical" evidence="1">
    <location>
        <begin position="12"/>
        <end position="40"/>
    </location>
</feature>
<organism evidence="2 3">
    <name type="scientific">Dendrobium nobile</name>
    <name type="common">Orchid</name>
    <dbReference type="NCBI Taxonomy" id="94219"/>
    <lineage>
        <taxon>Eukaryota</taxon>
        <taxon>Viridiplantae</taxon>
        <taxon>Streptophyta</taxon>
        <taxon>Embryophyta</taxon>
        <taxon>Tracheophyta</taxon>
        <taxon>Spermatophyta</taxon>
        <taxon>Magnoliopsida</taxon>
        <taxon>Liliopsida</taxon>
        <taxon>Asparagales</taxon>
        <taxon>Orchidaceae</taxon>
        <taxon>Epidendroideae</taxon>
        <taxon>Malaxideae</taxon>
        <taxon>Dendrobiinae</taxon>
        <taxon>Dendrobium</taxon>
    </lineage>
</organism>
<accession>A0A8T3B8K7</accession>
<dbReference type="Proteomes" id="UP000829196">
    <property type="component" value="Unassembled WGS sequence"/>
</dbReference>
<name>A0A8T3B8K7_DENNO</name>
<reference evidence="2" key="1">
    <citation type="journal article" date="2022" name="Front. Genet.">
        <title>Chromosome-Scale Assembly of the Dendrobium nobile Genome Provides Insights Into the Molecular Mechanism of the Biosynthesis of the Medicinal Active Ingredient of Dendrobium.</title>
        <authorList>
            <person name="Xu Q."/>
            <person name="Niu S.-C."/>
            <person name="Li K.-L."/>
            <person name="Zheng P.-J."/>
            <person name="Zhang X.-J."/>
            <person name="Jia Y."/>
            <person name="Liu Y."/>
            <person name="Niu Y.-X."/>
            <person name="Yu L.-H."/>
            <person name="Chen D.-F."/>
            <person name="Zhang G.-Q."/>
        </authorList>
    </citation>
    <scope>NUCLEOTIDE SEQUENCE</scope>
    <source>
        <tissue evidence="2">Leaf</tissue>
    </source>
</reference>
<proteinExistence type="predicted"/>
<comment type="caution">
    <text evidence="2">The sequence shown here is derived from an EMBL/GenBank/DDBJ whole genome shotgun (WGS) entry which is preliminary data.</text>
</comment>
<keyword evidence="1" id="KW-0812">Transmembrane</keyword>
<gene>
    <name evidence="2" type="ORF">KFK09_015890</name>
</gene>
<evidence type="ECO:0000313" key="3">
    <source>
        <dbReference type="Proteomes" id="UP000829196"/>
    </source>
</evidence>
<evidence type="ECO:0000313" key="2">
    <source>
        <dbReference type="EMBL" id="KAI0504933.1"/>
    </source>
</evidence>
<sequence length="75" mass="8883">MISFKPISFALVVIPWMFLLIICNRIYLVVCFLLMIILLLKRLERELMKILIDENFELWSSIIDSKGFCLSRSKT</sequence>
<keyword evidence="3" id="KW-1185">Reference proteome</keyword>